<dbReference type="EMBL" id="JBDFQZ010000001">
    <property type="protein sequence ID" value="KAK9756044.1"/>
    <property type="molecule type" value="Genomic_DNA"/>
</dbReference>
<dbReference type="PANTHER" id="PTHR33116">
    <property type="entry name" value="REVERSE TRANSCRIPTASE ZINC-BINDING DOMAIN-CONTAINING PROTEIN-RELATED-RELATED"/>
    <property type="match status" value="1"/>
</dbReference>
<comment type="caution">
    <text evidence="1">The sequence shown here is derived from an EMBL/GenBank/DDBJ whole genome shotgun (WGS) entry which is preliminary data.</text>
</comment>
<evidence type="ECO:0000313" key="1">
    <source>
        <dbReference type="EMBL" id="KAK9756044.1"/>
    </source>
</evidence>
<dbReference type="Proteomes" id="UP001443914">
    <property type="component" value="Unassembled WGS sequence"/>
</dbReference>
<organism evidence="1 2">
    <name type="scientific">Saponaria officinalis</name>
    <name type="common">Common soapwort</name>
    <name type="synonym">Lychnis saponaria</name>
    <dbReference type="NCBI Taxonomy" id="3572"/>
    <lineage>
        <taxon>Eukaryota</taxon>
        <taxon>Viridiplantae</taxon>
        <taxon>Streptophyta</taxon>
        <taxon>Embryophyta</taxon>
        <taxon>Tracheophyta</taxon>
        <taxon>Spermatophyta</taxon>
        <taxon>Magnoliopsida</taxon>
        <taxon>eudicotyledons</taxon>
        <taxon>Gunneridae</taxon>
        <taxon>Pentapetalae</taxon>
        <taxon>Caryophyllales</taxon>
        <taxon>Caryophyllaceae</taxon>
        <taxon>Caryophylleae</taxon>
        <taxon>Saponaria</taxon>
    </lineage>
</organism>
<evidence type="ECO:0000313" key="2">
    <source>
        <dbReference type="Proteomes" id="UP001443914"/>
    </source>
</evidence>
<name>A0AAW1NET2_SAPOF</name>
<protein>
    <submittedName>
        <fullName evidence="1">Uncharacterized protein</fullName>
    </submittedName>
</protein>
<reference evidence="1" key="1">
    <citation type="submission" date="2024-03" db="EMBL/GenBank/DDBJ databases">
        <title>WGS assembly of Saponaria officinalis var. Norfolk2.</title>
        <authorList>
            <person name="Jenkins J."/>
            <person name="Shu S."/>
            <person name="Grimwood J."/>
            <person name="Barry K."/>
            <person name="Goodstein D."/>
            <person name="Schmutz J."/>
            <person name="Leebens-Mack J."/>
            <person name="Osbourn A."/>
        </authorList>
    </citation>
    <scope>NUCLEOTIDE SEQUENCE [LARGE SCALE GENOMIC DNA]</scope>
    <source>
        <strain evidence="1">JIC</strain>
    </source>
</reference>
<gene>
    <name evidence="1" type="ORF">RND81_01G069400</name>
</gene>
<sequence>MNYTTPSSEGSFPFKSLGVPLHSSRLSKHMYQPLLAKIRDKINNWTNGYLSYAGRLQLINSVIFGLEAFWCASFLLPRGVIREIDRLCHSFLWGQNDGQHKLVFLRWSNVCRPRRQGGFDIREILSWNKTLLVRMIWRLQNNFPSMWGSWCKKYVLSK</sequence>
<dbReference type="PANTHER" id="PTHR33116:SF80">
    <property type="entry name" value="REVERSE TRANSCRIPTASE ZINC-BINDING DOMAIN-CONTAINING PROTEIN"/>
    <property type="match status" value="1"/>
</dbReference>
<dbReference type="AlphaFoldDB" id="A0AAW1NET2"/>
<keyword evidence="2" id="KW-1185">Reference proteome</keyword>
<accession>A0AAW1NET2</accession>
<proteinExistence type="predicted"/>